<name>V5WHX8_9SPIO</name>
<organism evidence="2 3">
    <name type="scientific">Salinispira pacifica</name>
    <dbReference type="NCBI Taxonomy" id="1307761"/>
    <lineage>
        <taxon>Bacteria</taxon>
        <taxon>Pseudomonadati</taxon>
        <taxon>Spirochaetota</taxon>
        <taxon>Spirochaetia</taxon>
        <taxon>Spirochaetales</taxon>
        <taxon>Spirochaetaceae</taxon>
        <taxon>Salinispira</taxon>
    </lineage>
</organism>
<protein>
    <submittedName>
        <fullName evidence="2">Mobile element protein</fullName>
    </submittedName>
</protein>
<dbReference type="EMBL" id="CP006939">
    <property type="protein sequence ID" value="AHC15403.1"/>
    <property type="molecule type" value="Genomic_DNA"/>
</dbReference>
<evidence type="ECO:0000259" key="1">
    <source>
        <dbReference type="Pfam" id="PF05598"/>
    </source>
</evidence>
<feature type="domain" description="Transposase InsH N-terminal" evidence="1">
    <location>
        <begin position="33"/>
        <end position="111"/>
    </location>
</feature>
<dbReference type="Proteomes" id="UP000018680">
    <property type="component" value="Chromosome"/>
</dbReference>
<dbReference type="PANTHER" id="PTHR33408">
    <property type="entry name" value="TRANSPOSASE"/>
    <property type="match status" value="1"/>
</dbReference>
<evidence type="ECO:0000313" key="3">
    <source>
        <dbReference type="Proteomes" id="UP000018680"/>
    </source>
</evidence>
<reference evidence="2 3" key="1">
    <citation type="journal article" date="2015" name="Stand. Genomic Sci.">
        <title>Complete genome sequence and description of Salinispira pacifica gen. nov., sp. nov., a novel spirochaete isolated form a hypersaline microbial mat.</title>
        <authorList>
            <person name="Ben Hania W."/>
            <person name="Joseph M."/>
            <person name="Schumann P."/>
            <person name="Bunk B."/>
            <person name="Fiebig A."/>
            <person name="Sproer C."/>
            <person name="Klenk H.P."/>
            <person name="Fardeau M.L."/>
            <person name="Spring S."/>
        </authorList>
    </citation>
    <scope>NUCLEOTIDE SEQUENCE [LARGE SCALE GENOMIC DNA]</scope>
    <source>
        <strain evidence="2 3">L21-RPul-D2</strain>
    </source>
</reference>
<keyword evidence="3" id="KW-1185">Reference proteome</keyword>
<proteinExistence type="predicted"/>
<sequence length="238" mass="26856">MPRFKDYSYDQQLMLPITLSKQILPGTFEYTLHVLFSEKLDLSVFYDRFQNEETGAPAFDPAVLLKIILFAYSRGITSSRRIARFCDENIVCMALSADTHPHFTTIADFISSMDKECIDLFTKVLAICYSENLIGKEMFAIDGCKISSNCSKEWSGTKADLVRKVEKIRKSISFLVGKHQHEDLHGAKNKDLEKETAAIEKLSAKADKIESWLSEHNDRMGASGKAVKSNITDHCCPV</sequence>
<dbReference type="STRING" id="1307761.L21SP2_2032"/>
<dbReference type="PANTHER" id="PTHR33408:SF4">
    <property type="entry name" value="TRANSPOSASE DDE DOMAIN-CONTAINING PROTEIN"/>
    <property type="match status" value="1"/>
</dbReference>
<dbReference type="InterPro" id="IPR008490">
    <property type="entry name" value="Transposase_InsH_N"/>
</dbReference>
<dbReference type="KEGG" id="slr:L21SP2_2032"/>
<gene>
    <name evidence="2" type="ORF">L21SP2_2032</name>
</gene>
<dbReference type="RefSeq" id="WP_024268320.1">
    <property type="nucleotide sequence ID" value="NC_023035.1"/>
</dbReference>
<dbReference type="Pfam" id="PF05598">
    <property type="entry name" value="DUF772"/>
    <property type="match status" value="1"/>
</dbReference>
<accession>V5WHX8</accession>
<dbReference type="eggNOG" id="COG3666">
    <property type="taxonomic scope" value="Bacteria"/>
</dbReference>
<dbReference type="AlphaFoldDB" id="V5WHX8"/>
<evidence type="ECO:0000313" key="2">
    <source>
        <dbReference type="EMBL" id="AHC15403.1"/>
    </source>
</evidence>
<dbReference type="HOGENOM" id="CLU_080387_0_0_12"/>
<dbReference type="OrthoDB" id="546286at2"/>